<protein>
    <submittedName>
        <fullName evidence="1">Baseplate tail tube cap</fullName>
    </submittedName>
</protein>
<dbReference type="InterPro" id="IPR024389">
    <property type="entry name" value="Gp48_T4-like"/>
</dbReference>
<dbReference type="Proteomes" id="UP000502617">
    <property type="component" value="Segment"/>
</dbReference>
<accession>A0A6G8R5Y5</accession>
<organism evidence="1 2">
    <name type="scientific">Synechococcus phage S-N03</name>
    <dbReference type="NCBI Taxonomy" id="2718943"/>
    <lineage>
        <taxon>Viruses</taxon>
        <taxon>Duplodnaviria</taxon>
        <taxon>Heunggongvirae</taxon>
        <taxon>Uroviricota</taxon>
        <taxon>Caudoviricetes</taxon>
        <taxon>Pantevenvirales</taxon>
        <taxon>Kyanoviridae</taxon>
        <taxon>Huanghaivirus</taxon>
        <taxon>Huanghaivirus snothree</taxon>
    </lineage>
</organism>
<evidence type="ECO:0000313" key="2">
    <source>
        <dbReference type="Proteomes" id="UP000502617"/>
    </source>
</evidence>
<proteinExistence type="predicted"/>
<dbReference type="Pfam" id="PF11091">
    <property type="entry name" value="T4_tail_cap"/>
    <property type="match status" value="1"/>
</dbReference>
<name>A0A6G8R5Y5_9CAUD</name>
<dbReference type="KEGG" id="vg:77945328"/>
<dbReference type="EMBL" id="MT162466">
    <property type="protein sequence ID" value="QIN96794.1"/>
    <property type="molecule type" value="Genomic_DNA"/>
</dbReference>
<reference evidence="1 2" key="1">
    <citation type="submission" date="2020-03" db="EMBL/GenBank/DDBJ databases">
        <title>The Isolation and Genome Sequence of a Novel Cyanophage S-N03 from the Huanghai Sea, China.</title>
        <authorList>
            <person name="Jiang T."/>
        </authorList>
    </citation>
    <scope>NUCLEOTIDE SEQUENCE [LARGE SCALE GENOMIC DNA]</scope>
</reference>
<dbReference type="GeneID" id="77945328"/>
<keyword evidence="2" id="KW-1185">Reference proteome</keyword>
<evidence type="ECO:0000313" key="1">
    <source>
        <dbReference type="EMBL" id="QIN96794.1"/>
    </source>
</evidence>
<sequence>MSRLQYPLELNPGMNDYVVFTSEEYRSNQKSSGQNFGGPPSSGATITLYMPTTTPVVKQGADWGQANFSGPMGQLLRNASTQAASAIDAATIPTSFEEGKAMGKKIVSETKKFFEGNAPLVGGAAKQVGVGMAASLAGIEANQLLALQRGEIYNPNVELLYKGPKLRGFSFTFTMVPKSPAEAQAINNIILEFKKWSAPSDTGNGMYKVPHVWRVRYMNGGALNQNMNAFKKAALTDVAVQNNQGMNMHMSFEDGMPIITTVSLTFTEVDVITREDHLNSGTSVGF</sequence>
<dbReference type="RefSeq" id="YP_010669174.1">
    <property type="nucleotide sequence ID" value="NC_070959.1"/>
</dbReference>